<keyword evidence="8 15" id="KW-0479">Metal-binding</keyword>
<comment type="similarity">
    <text evidence="2 15">Belongs to the DNA polymerase type-Y family.</text>
</comment>
<keyword evidence="9 15" id="KW-0227">DNA damage</keyword>
<dbReference type="GO" id="GO:0006261">
    <property type="term" value="P:DNA-templated DNA replication"/>
    <property type="evidence" value="ECO:0007669"/>
    <property type="project" value="UniProtKB-UniRule"/>
</dbReference>
<protein>
    <recommendedName>
        <fullName evidence="15">DNA polymerase IV</fullName>
        <shortName evidence="15">Pol IV</shortName>
        <ecNumber evidence="15">2.7.7.7</ecNumber>
    </recommendedName>
</protein>
<name>A0A9Q6LHN3_PISSA</name>
<evidence type="ECO:0000256" key="13">
    <source>
        <dbReference type="ARBA" id="ARBA00023204"/>
    </source>
</evidence>
<dbReference type="Gene3D" id="3.40.1170.60">
    <property type="match status" value="1"/>
</dbReference>
<dbReference type="AlphaFoldDB" id="A0A9Q6LHN3"/>
<comment type="subunit">
    <text evidence="15">Monomer.</text>
</comment>
<keyword evidence="7 15" id="KW-0235">DNA replication</keyword>
<dbReference type="GO" id="GO:0000287">
    <property type="term" value="F:magnesium ion binding"/>
    <property type="evidence" value="ECO:0007669"/>
    <property type="project" value="UniProtKB-UniRule"/>
</dbReference>
<organism evidence="16 17">
    <name type="scientific">Piscirickettsia salmonis</name>
    <dbReference type="NCBI Taxonomy" id="1238"/>
    <lineage>
        <taxon>Bacteria</taxon>
        <taxon>Pseudomonadati</taxon>
        <taxon>Pseudomonadota</taxon>
        <taxon>Gammaproteobacteria</taxon>
        <taxon>Thiotrichales</taxon>
        <taxon>Piscirickettsiaceae</taxon>
        <taxon>Piscirickettsia</taxon>
    </lineage>
</organism>
<evidence type="ECO:0000256" key="5">
    <source>
        <dbReference type="ARBA" id="ARBA00022679"/>
    </source>
</evidence>
<dbReference type="Gene3D" id="3.30.70.270">
    <property type="match status" value="1"/>
</dbReference>
<keyword evidence="3 15" id="KW-0515">Mutator protein</keyword>
<evidence type="ECO:0000256" key="7">
    <source>
        <dbReference type="ARBA" id="ARBA00022705"/>
    </source>
</evidence>
<dbReference type="PANTHER" id="PTHR11076:SF33">
    <property type="entry name" value="DNA POLYMERASE KAPPA"/>
    <property type="match status" value="1"/>
</dbReference>
<evidence type="ECO:0000256" key="3">
    <source>
        <dbReference type="ARBA" id="ARBA00022457"/>
    </source>
</evidence>
<dbReference type="HAMAP" id="MF_01113">
    <property type="entry name" value="DNApol_IV"/>
    <property type="match status" value="1"/>
</dbReference>
<dbReference type="Gene3D" id="1.10.150.20">
    <property type="entry name" value="5' to 3' exonuclease, C-terminal subdomain"/>
    <property type="match status" value="1"/>
</dbReference>
<dbReference type="InterPro" id="IPR036775">
    <property type="entry name" value="DNA_pol_Y-fam_lit_finger_sf"/>
</dbReference>
<evidence type="ECO:0000256" key="15">
    <source>
        <dbReference type="HAMAP-Rule" id="MF_01113"/>
    </source>
</evidence>
<evidence type="ECO:0000256" key="11">
    <source>
        <dbReference type="ARBA" id="ARBA00022932"/>
    </source>
</evidence>
<dbReference type="Proteomes" id="UP000422232">
    <property type="component" value="Chromosome"/>
</dbReference>
<dbReference type="InterPro" id="IPR017961">
    <property type="entry name" value="DNA_pol_Y-fam_little_finger"/>
</dbReference>
<dbReference type="GO" id="GO:0003887">
    <property type="term" value="F:DNA-directed DNA polymerase activity"/>
    <property type="evidence" value="ECO:0007669"/>
    <property type="project" value="UniProtKB-UniRule"/>
</dbReference>
<feature type="binding site" evidence="15">
    <location>
        <position position="107"/>
    </location>
    <ligand>
        <name>Mg(2+)</name>
        <dbReference type="ChEBI" id="CHEBI:18420"/>
    </ligand>
</feature>
<dbReference type="Pfam" id="PF00817">
    <property type="entry name" value="IMS"/>
    <property type="match status" value="1"/>
</dbReference>
<dbReference type="EMBL" id="CP038908">
    <property type="protein sequence ID" value="QGO04278.1"/>
    <property type="molecule type" value="Genomic_DNA"/>
</dbReference>
<dbReference type="GO" id="GO:0003684">
    <property type="term" value="F:damaged DNA binding"/>
    <property type="evidence" value="ECO:0007669"/>
    <property type="project" value="InterPro"/>
</dbReference>
<evidence type="ECO:0000256" key="14">
    <source>
        <dbReference type="ARBA" id="ARBA00049244"/>
    </source>
</evidence>
<evidence type="ECO:0000256" key="10">
    <source>
        <dbReference type="ARBA" id="ARBA00022842"/>
    </source>
</evidence>
<dbReference type="EC" id="2.7.7.7" evidence="15"/>
<keyword evidence="13 15" id="KW-0234">DNA repair</keyword>
<feature type="binding site" evidence="15">
    <location>
        <position position="13"/>
    </location>
    <ligand>
        <name>Mg(2+)</name>
        <dbReference type="ChEBI" id="CHEBI:18420"/>
    </ligand>
</feature>
<dbReference type="InterPro" id="IPR001126">
    <property type="entry name" value="UmuC"/>
</dbReference>
<accession>A0A9Q6LHN3</accession>
<dbReference type="GO" id="GO:0009432">
    <property type="term" value="P:SOS response"/>
    <property type="evidence" value="ECO:0007669"/>
    <property type="project" value="TreeGrafter"/>
</dbReference>
<keyword evidence="11 15" id="KW-0239">DNA-directed DNA polymerase</keyword>
<dbReference type="Pfam" id="PF11799">
    <property type="entry name" value="IMS_C"/>
    <property type="match status" value="1"/>
</dbReference>
<dbReference type="Gene3D" id="3.30.1490.100">
    <property type="entry name" value="DNA polymerase, Y-family, little finger domain"/>
    <property type="match status" value="1"/>
</dbReference>
<dbReference type="InterPro" id="IPR043128">
    <property type="entry name" value="Rev_trsase/Diguanyl_cyclase"/>
</dbReference>
<evidence type="ECO:0000256" key="2">
    <source>
        <dbReference type="ARBA" id="ARBA00010945"/>
    </source>
</evidence>
<gene>
    <name evidence="15 16" type="primary">dinB</name>
    <name evidence="16" type="ORF">Psal009_00137</name>
</gene>
<dbReference type="InterPro" id="IPR043502">
    <property type="entry name" value="DNA/RNA_pol_sf"/>
</dbReference>
<keyword evidence="12 15" id="KW-0238">DNA-binding</keyword>
<keyword evidence="10 15" id="KW-0460">Magnesium</keyword>
<comment type="catalytic activity">
    <reaction evidence="14 15">
        <text>DNA(n) + a 2'-deoxyribonucleoside 5'-triphosphate = DNA(n+1) + diphosphate</text>
        <dbReference type="Rhea" id="RHEA:22508"/>
        <dbReference type="Rhea" id="RHEA-COMP:17339"/>
        <dbReference type="Rhea" id="RHEA-COMP:17340"/>
        <dbReference type="ChEBI" id="CHEBI:33019"/>
        <dbReference type="ChEBI" id="CHEBI:61560"/>
        <dbReference type="ChEBI" id="CHEBI:173112"/>
        <dbReference type="EC" id="2.7.7.7"/>
    </reaction>
</comment>
<evidence type="ECO:0000313" key="16">
    <source>
        <dbReference type="EMBL" id="QGO04278.1"/>
    </source>
</evidence>
<proteinExistence type="inferred from homology"/>
<evidence type="ECO:0000256" key="8">
    <source>
        <dbReference type="ARBA" id="ARBA00022723"/>
    </source>
</evidence>
<reference evidence="16 17" key="1">
    <citation type="submission" date="2019-04" db="EMBL/GenBank/DDBJ databases">
        <title>Complete genome sequencing of Piscirickettsia salmonis strain Psal-009.</title>
        <authorList>
            <person name="Schober I."/>
            <person name="Bunk B."/>
            <person name="Sproer C."/>
            <person name="Carril G.P."/>
            <person name="Riedel T."/>
            <person name="Flores-Herrera P.A."/>
            <person name="Nourdin-Galindo G."/>
            <person name="Marshall S.H."/>
            <person name="Overmann J."/>
        </authorList>
    </citation>
    <scope>NUCLEOTIDE SEQUENCE [LARGE SCALE GENOMIC DNA]</scope>
    <source>
        <strain evidence="16 17">Psal-009</strain>
    </source>
</reference>
<dbReference type="Pfam" id="PF21999">
    <property type="entry name" value="IMS_HHH_1"/>
    <property type="match status" value="1"/>
</dbReference>
<dbReference type="PROSITE" id="PS50173">
    <property type="entry name" value="UMUC"/>
    <property type="match status" value="1"/>
</dbReference>
<dbReference type="NCBIfam" id="NF002677">
    <property type="entry name" value="PRK02406.1"/>
    <property type="match status" value="1"/>
</dbReference>
<evidence type="ECO:0000256" key="12">
    <source>
        <dbReference type="ARBA" id="ARBA00023125"/>
    </source>
</evidence>
<dbReference type="GO" id="GO:0006281">
    <property type="term" value="P:DNA repair"/>
    <property type="evidence" value="ECO:0007669"/>
    <property type="project" value="UniProtKB-UniRule"/>
</dbReference>
<dbReference type="RefSeq" id="WP_016211635.1">
    <property type="nucleotide sequence ID" value="NZ_CP012413.1"/>
</dbReference>
<evidence type="ECO:0000256" key="9">
    <source>
        <dbReference type="ARBA" id="ARBA00022763"/>
    </source>
</evidence>
<comment type="function">
    <text evidence="15">Poorly processive, error-prone DNA polymerase involved in untargeted mutagenesis. Copies undamaged DNA at stalled replication forks, which arise in vivo from mismatched or misaligned primer ends. These misaligned primers can be extended by PolIV. Exhibits no 3'-5' exonuclease (proofreading) activity. May be involved in translesional synthesis, in conjunction with the beta clamp from PolIII.</text>
</comment>
<keyword evidence="17" id="KW-1185">Reference proteome</keyword>
<dbReference type="GO" id="GO:0005829">
    <property type="term" value="C:cytosol"/>
    <property type="evidence" value="ECO:0007669"/>
    <property type="project" value="TreeGrafter"/>
</dbReference>
<keyword evidence="6 15" id="KW-0548">Nucleotidyltransferase</keyword>
<dbReference type="InterPro" id="IPR053848">
    <property type="entry name" value="IMS_HHH_1"/>
</dbReference>
<evidence type="ECO:0000256" key="1">
    <source>
        <dbReference type="ARBA" id="ARBA00004496"/>
    </source>
</evidence>
<dbReference type="GO" id="GO:0042276">
    <property type="term" value="P:error-prone translesion synthesis"/>
    <property type="evidence" value="ECO:0007669"/>
    <property type="project" value="TreeGrafter"/>
</dbReference>
<keyword evidence="5 15" id="KW-0808">Transferase</keyword>
<evidence type="ECO:0000256" key="6">
    <source>
        <dbReference type="ARBA" id="ARBA00022695"/>
    </source>
</evidence>
<dbReference type="SUPFAM" id="SSF100879">
    <property type="entry name" value="Lesion bypass DNA polymerase (Y-family), little finger domain"/>
    <property type="match status" value="1"/>
</dbReference>
<keyword evidence="4 15" id="KW-0963">Cytoplasm</keyword>
<dbReference type="InterPro" id="IPR022880">
    <property type="entry name" value="DNApol_IV"/>
</dbReference>
<sequence length="348" mass="39160">MGLKYPRKIIHIDMDYFYAQIEEQKNSHLKNQPLAVGGQGIRGVIATCNYIARQFGLHSALSTRQALERCPHLVIVLARMAVYKEVSQVIHEIFHQYSDLVEPLSLDEAFLDASAHQSATKTARQIRSDIYQHLGLTASSGVAANKFLAKVASNINKPNGECVIRPEQVTAFMPNLPVNVLPGVGPVMAQKLADLKIVDCAELAKLSLLELNQYFGRFGQRLYQLVRGIDDRPVDVNHQRKSVTVETTFVSDLSLNQAGHALNDLVKRLKLRLATNTSTPMMIKALVLKLKSYDFQRVSCELQYHSIDIHLYRQLLYKAYARHNKTIRLLGVGVRFQQQGAIEQLALF</sequence>
<feature type="site" description="Substrate discrimination" evidence="15">
    <location>
        <position position="18"/>
    </location>
</feature>
<comment type="subcellular location">
    <subcellularLocation>
        <location evidence="1 15">Cytoplasm</location>
    </subcellularLocation>
</comment>
<dbReference type="PANTHER" id="PTHR11076">
    <property type="entry name" value="DNA REPAIR POLYMERASE UMUC / TRANSFERASE FAMILY MEMBER"/>
    <property type="match status" value="1"/>
</dbReference>
<evidence type="ECO:0000313" key="17">
    <source>
        <dbReference type="Proteomes" id="UP000422232"/>
    </source>
</evidence>
<dbReference type="GeneID" id="66739336"/>
<evidence type="ECO:0000256" key="4">
    <source>
        <dbReference type="ARBA" id="ARBA00022490"/>
    </source>
</evidence>
<dbReference type="InterPro" id="IPR050116">
    <property type="entry name" value="DNA_polymerase-Y"/>
</dbReference>
<comment type="cofactor">
    <cofactor evidence="15">
        <name>Mg(2+)</name>
        <dbReference type="ChEBI" id="CHEBI:18420"/>
    </cofactor>
    <text evidence="15">Binds 2 magnesium ions per subunit.</text>
</comment>
<feature type="active site" evidence="15">
    <location>
        <position position="108"/>
    </location>
</feature>
<dbReference type="CDD" id="cd03586">
    <property type="entry name" value="PolY_Pol_IV_kappa"/>
    <property type="match status" value="1"/>
</dbReference>
<dbReference type="SUPFAM" id="SSF56672">
    <property type="entry name" value="DNA/RNA polymerases"/>
    <property type="match status" value="1"/>
</dbReference>